<dbReference type="RefSeq" id="WP_014789833.1">
    <property type="nucleotide sequence ID" value="NC_018015.1"/>
</dbReference>
<evidence type="ECO:0000313" key="2">
    <source>
        <dbReference type="EMBL" id="AFL96203.1"/>
    </source>
</evidence>
<dbReference type="AlphaFoldDB" id="I3ZWW9"/>
<feature type="compositionally biased region" description="Acidic residues" evidence="1">
    <location>
        <begin position="71"/>
        <end position="81"/>
    </location>
</feature>
<accession>I3ZWW9</accession>
<evidence type="ECO:0000256" key="1">
    <source>
        <dbReference type="SAM" id="MobiDB-lite"/>
    </source>
</evidence>
<reference evidence="2 3" key="1">
    <citation type="journal article" date="2012" name="J. Bacteriol.">
        <title>Complete Genome Sequence of the Hyperthermophilic Archaeon Thermococcus sp. Strain CL1, Isolated from a Paralvinella sp. Polychaete Worm Collected from a Hydrothermal Vent.</title>
        <authorList>
            <person name="Jung J.H."/>
            <person name="Holden J.F."/>
            <person name="Seo D.H."/>
            <person name="Park K.H."/>
            <person name="Shin H."/>
            <person name="Ryu S."/>
            <person name="Lee J.H."/>
            <person name="Park C.S."/>
        </authorList>
    </citation>
    <scope>NUCLEOTIDE SEQUENCE [LARGE SCALE GENOMIC DNA]</scope>
    <source>
        <strain evidence="3">DSM 27260 / KACC 17922 / CL1</strain>
    </source>
</reference>
<sequence>MVPDNERYGDDGEKKIKEVLPWGSSDFLLQAIEEKKREKSEAIEIIESLVDPDSLPDDVKPLVKKPKKEELIEDDDDDIAL</sequence>
<dbReference type="HOGENOM" id="CLU_173774_0_0_2"/>
<keyword evidence="3" id="KW-1185">Reference proteome</keyword>
<dbReference type="OrthoDB" id="102571at2157"/>
<dbReference type="KEGG" id="thm:CL1_2009"/>
<dbReference type="Proteomes" id="UP000006064">
    <property type="component" value="Chromosome"/>
</dbReference>
<evidence type="ECO:0000313" key="3">
    <source>
        <dbReference type="Proteomes" id="UP000006064"/>
    </source>
</evidence>
<name>I3ZWW9_THECF</name>
<feature type="region of interest" description="Disordered" evidence="1">
    <location>
        <begin position="56"/>
        <end position="81"/>
    </location>
</feature>
<organism evidence="2 3">
    <name type="scientific">Thermococcus cleftensis (strain DSM 27260 / KACC 17922 / CL1)</name>
    <dbReference type="NCBI Taxonomy" id="163003"/>
    <lineage>
        <taxon>Archaea</taxon>
        <taxon>Methanobacteriati</taxon>
        <taxon>Methanobacteriota</taxon>
        <taxon>Thermococci</taxon>
        <taxon>Thermococcales</taxon>
        <taxon>Thermococcaceae</taxon>
        <taxon>Thermococcus</taxon>
    </lineage>
</organism>
<dbReference type="STRING" id="163003.CL1_2009"/>
<protein>
    <submittedName>
        <fullName evidence="2">Uncharacterized protein</fullName>
    </submittedName>
</protein>
<dbReference type="EMBL" id="CP003651">
    <property type="protein sequence ID" value="AFL96203.1"/>
    <property type="molecule type" value="Genomic_DNA"/>
</dbReference>
<gene>
    <name evidence="2" type="ORF">CL1_2009</name>
</gene>
<proteinExistence type="predicted"/>
<dbReference type="GeneID" id="13037321"/>